<evidence type="ECO:0000256" key="1">
    <source>
        <dbReference type="SAM" id="SignalP"/>
    </source>
</evidence>
<dbReference type="CDD" id="cd00305">
    <property type="entry name" value="Cu-Zn_Superoxide_Dismutase"/>
    <property type="match status" value="1"/>
</dbReference>
<dbReference type="Proteomes" id="UP001626550">
    <property type="component" value="Unassembled WGS sequence"/>
</dbReference>
<protein>
    <submittedName>
        <fullName evidence="3">Superoxide dismutase [Cu-Zn]</fullName>
    </submittedName>
</protein>
<reference evidence="3 4" key="1">
    <citation type="submission" date="2024-11" db="EMBL/GenBank/DDBJ databases">
        <title>Adaptive evolution of stress response genes in parasites aligns with host niche diversity.</title>
        <authorList>
            <person name="Hahn C."/>
            <person name="Resl P."/>
        </authorList>
    </citation>
    <scope>NUCLEOTIDE SEQUENCE [LARGE SCALE GENOMIC DNA]</scope>
    <source>
        <strain evidence="3">EGGRZ-B1_66</strain>
        <tissue evidence="3">Body</tissue>
    </source>
</reference>
<feature type="domain" description="Superoxide dismutase copper/zinc binding" evidence="2">
    <location>
        <begin position="49"/>
        <end position="184"/>
    </location>
</feature>
<dbReference type="InterPro" id="IPR036423">
    <property type="entry name" value="SOD-like_Cu/Zn_dom_sf"/>
</dbReference>
<feature type="signal peptide" evidence="1">
    <location>
        <begin position="1"/>
        <end position="18"/>
    </location>
</feature>
<dbReference type="InterPro" id="IPR001424">
    <property type="entry name" value="SOD_Cu_Zn_dom"/>
</dbReference>
<dbReference type="EMBL" id="JBJKFK010000110">
    <property type="protein sequence ID" value="KAL3319684.1"/>
    <property type="molecule type" value="Genomic_DNA"/>
</dbReference>
<feature type="chain" id="PRO_5044880843" evidence="1">
    <location>
        <begin position="19"/>
        <end position="210"/>
    </location>
</feature>
<dbReference type="Pfam" id="PF00080">
    <property type="entry name" value="Sod_Cu"/>
    <property type="match status" value="1"/>
</dbReference>
<proteinExistence type="predicted"/>
<dbReference type="Gene3D" id="2.60.40.200">
    <property type="entry name" value="Superoxide dismutase, copper/zinc binding domain"/>
    <property type="match status" value="1"/>
</dbReference>
<sequence>MKLVGFVVIFLISGAARACFRLDSLKALFGYEDQGHNTALATFTEDPIKGHVFFKTEDDGLTTVAGLIIGFEPDSFHAIHVHEFGDLSLGCDSVGHHFNPTNEYHGGKYSKERHMGDLGNHLANARGEIQFRLKGVRISVKGHSHNILGRALVIHETGDDLGYGKNTKSLTGDNAGKIIACALIGIFNPDTHQHSYPSRDLLVDYSVIKT</sequence>
<gene>
    <name evidence="3" type="primary">SOD1_1</name>
    <name evidence="3" type="ORF">Ciccas_001630</name>
</gene>
<evidence type="ECO:0000313" key="4">
    <source>
        <dbReference type="Proteomes" id="UP001626550"/>
    </source>
</evidence>
<organism evidence="3 4">
    <name type="scientific">Cichlidogyrus casuarinus</name>
    <dbReference type="NCBI Taxonomy" id="1844966"/>
    <lineage>
        <taxon>Eukaryota</taxon>
        <taxon>Metazoa</taxon>
        <taxon>Spiralia</taxon>
        <taxon>Lophotrochozoa</taxon>
        <taxon>Platyhelminthes</taxon>
        <taxon>Monogenea</taxon>
        <taxon>Monopisthocotylea</taxon>
        <taxon>Dactylogyridea</taxon>
        <taxon>Ancyrocephalidae</taxon>
        <taxon>Cichlidogyrus</taxon>
    </lineage>
</organism>
<keyword evidence="1" id="KW-0732">Signal</keyword>
<dbReference type="InterPro" id="IPR024134">
    <property type="entry name" value="SOD_Cu/Zn_/chaperone"/>
</dbReference>
<dbReference type="PROSITE" id="PS00087">
    <property type="entry name" value="SOD_CU_ZN_1"/>
    <property type="match status" value="1"/>
</dbReference>
<dbReference type="SUPFAM" id="SSF49329">
    <property type="entry name" value="Cu,Zn superoxide dismutase-like"/>
    <property type="match status" value="1"/>
</dbReference>
<evidence type="ECO:0000259" key="2">
    <source>
        <dbReference type="Pfam" id="PF00080"/>
    </source>
</evidence>
<comment type="caution">
    <text evidence="3">The sequence shown here is derived from an EMBL/GenBank/DDBJ whole genome shotgun (WGS) entry which is preliminary data.</text>
</comment>
<dbReference type="AlphaFoldDB" id="A0ABD2QJJ5"/>
<evidence type="ECO:0000313" key="3">
    <source>
        <dbReference type="EMBL" id="KAL3319684.1"/>
    </source>
</evidence>
<keyword evidence="4" id="KW-1185">Reference proteome</keyword>
<dbReference type="PANTHER" id="PTHR10003">
    <property type="entry name" value="SUPEROXIDE DISMUTASE CU-ZN -RELATED"/>
    <property type="match status" value="1"/>
</dbReference>
<accession>A0ABD2QJJ5</accession>
<name>A0ABD2QJJ5_9PLAT</name>
<dbReference type="PRINTS" id="PR00068">
    <property type="entry name" value="CUZNDISMTASE"/>
</dbReference>
<dbReference type="InterPro" id="IPR018152">
    <property type="entry name" value="SOD_Cu/Zn_BS"/>
</dbReference>